<dbReference type="EMBL" id="MN602266">
    <property type="protein sequence ID" value="QGH74571.1"/>
    <property type="molecule type" value="Genomic_DNA"/>
</dbReference>
<gene>
    <name evidence="1" type="ORF">DSS3VP1_00002</name>
</gene>
<evidence type="ECO:0000313" key="1">
    <source>
        <dbReference type="EMBL" id="QGH74571.1"/>
    </source>
</evidence>
<sequence length="123" mass="14290">MTQEQFSKAVESLFLEASEAICSEWMNTEWCDAKEYRESEYFDKEENADFLEAFEALGDVTIKVVDSFGGEGSGDDYYCVYEFSDGINKAYLKFDGWYASHYGSEFQSVFLVEPRQRMITEYV</sequence>
<keyword evidence="2" id="KW-1185">Reference proteome</keyword>
<proteinExistence type="predicted"/>
<protein>
    <submittedName>
        <fullName evidence="1">Uncharacterized protein</fullName>
    </submittedName>
</protein>
<accession>A0A7S5FRB8</accession>
<evidence type="ECO:0000313" key="2">
    <source>
        <dbReference type="Proteomes" id="UP000594402"/>
    </source>
</evidence>
<organism evidence="1 2">
    <name type="scientific">Bacteriophage DSS3_VP1</name>
    <dbReference type="NCBI Taxonomy" id="2664196"/>
    <lineage>
        <taxon>Viruses</taxon>
        <taxon>Duplodnaviria</taxon>
        <taxon>Heunggongvirae</taxon>
        <taxon>Uroviricota</taxon>
        <taxon>Caudoviricetes</taxon>
        <taxon>Naomviridae</taxon>
        <taxon>Noahvirus</taxon>
        <taxon>Noahvirus arc</taxon>
    </lineage>
</organism>
<dbReference type="Proteomes" id="UP000594402">
    <property type="component" value="Segment"/>
</dbReference>
<reference evidence="1 2" key="1">
    <citation type="submission" date="2019-10" db="EMBL/GenBank/DDBJ databases">
        <title>Isolation and characterisation of a new family of globally distributed lytic roseophage, the Naomivirus.</title>
        <authorList>
            <person name="Rihtman B."/>
            <person name="Puxty R.J."/>
            <person name="Hapeshi A."/>
            <person name="Zhan Y."/>
            <person name="Michinevski S."/>
            <person name="Waterfield N.R."/>
            <person name="Chen F."/>
            <person name="Millard A.D."/>
            <person name="Scanlan D.J."/>
            <person name="Chen Y."/>
        </authorList>
    </citation>
    <scope>NUCLEOTIDE SEQUENCE [LARGE SCALE GENOMIC DNA]</scope>
</reference>
<name>A0A7S5FRB8_9CAUD</name>